<dbReference type="InterPro" id="IPR026066">
    <property type="entry name" value="Headcase"/>
</dbReference>
<dbReference type="Pfam" id="PF16002">
    <property type="entry name" value="Headcase"/>
    <property type="match status" value="1"/>
</dbReference>
<reference evidence="4" key="1">
    <citation type="submission" date="2014-01" db="EMBL/GenBank/DDBJ databases">
        <title>The Genome Sequence of Anopheles farauti FAR1 (V2).</title>
        <authorList>
            <consortium name="The Broad Institute Genomics Platform"/>
            <person name="Neafsey D.E."/>
            <person name="Besansky N."/>
            <person name="Howell P."/>
            <person name="Walton C."/>
            <person name="Young S.K."/>
            <person name="Zeng Q."/>
            <person name="Gargeya S."/>
            <person name="Fitzgerald M."/>
            <person name="Haas B."/>
            <person name="Abouelleil A."/>
            <person name="Allen A.W."/>
            <person name="Alvarado L."/>
            <person name="Arachchi H.M."/>
            <person name="Berlin A.M."/>
            <person name="Chapman S.B."/>
            <person name="Gainer-Dewar J."/>
            <person name="Goldberg J."/>
            <person name="Griggs A."/>
            <person name="Gujja S."/>
            <person name="Hansen M."/>
            <person name="Howarth C."/>
            <person name="Imamovic A."/>
            <person name="Ireland A."/>
            <person name="Larimer J."/>
            <person name="McCowan C."/>
            <person name="Murphy C."/>
            <person name="Pearson M."/>
            <person name="Poon T.W."/>
            <person name="Priest M."/>
            <person name="Roberts A."/>
            <person name="Saif S."/>
            <person name="Shea T."/>
            <person name="Sisk P."/>
            <person name="Sykes S."/>
            <person name="Wortman J."/>
            <person name="Nusbaum C."/>
            <person name="Birren B."/>
        </authorList>
    </citation>
    <scope>NUCLEOTIDE SEQUENCE [LARGE SCALE GENOMIC DNA]</scope>
    <source>
        <strain evidence="4">FAR1</strain>
    </source>
</reference>
<name>A0A182QHR0_9DIPT</name>
<dbReference type="Proteomes" id="UP000075886">
    <property type="component" value="Unassembled WGS sequence"/>
</dbReference>
<dbReference type="AlphaFoldDB" id="A0A182QHR0"/>
<keyword evidence="4" id="KW-1185">Reference proteome</keyword>
<organism evidence="3 4">
    <name type="scientific">Anopheles farauti</name>
    <dbReference type="NCBI Taxonomy" id="69004"/>
    <lineage>
        <taxon>Eukaryota</taxon>
        <taxon>Metazoa</taxon>
        <taxon>Ecdysozoa</taxon>
        <taxon>Arthropoda</taxon>
        <taxon>Hexapoda</taxon>
        <taxon>Insecta</taxon>
        <taxon>Pterygota</taxon>
        <taxon>Neoptera</taxon>
        <taxon>Endopterygota</taxon>
        <taxon>Diptera</taxon>
        <taxon>Nematocera</taxon>
        <taxon>Culicoidea</taxon>
        <taxon>Culicidae</taxon>
        <taxon>Anophelinae</taxon>
        <taxon>Anopheles</taxon>
    </lineage>
</organism>
<feature type="compositionally biased region" description="Low complexity" evidence="1">
    <location>
        <begin position="394"/>
        <end position="406"/>
    </location>
</feature>
<feature type="region of interest" description="Disordered" evidence="1">
    <location>
        <begin position="388"/>
        <end position="407"/>
    </location>
</feature>
<dbReference type="InterPro" id="IPR031947">
    <property type="entry name" value="Headcase_mid"/>
</dbReference>
<evidence type="ECO:0000259" key="2">
    <source>
        <dbReference type="Pfam" id="PF16002"/>
    </source>
</evidence>
<dbReference type="PANTHER" id="PTHR13425">
    <property type="entry name" value="HEADCASE PROTEIN"/>
    <property type="match status" value="1"/>
</dbReference>
<proteinExistence type="predicted"/>
<feature type="domain" description="Headcase middle" evidence="2">
    <location>
        <begin position="71"/>
        <end position="246"/>
    </location>
</feature>
<dbReference type="PANTHER" id="PTHR13425:SF3">
    <property type="entry name" value="HEADCASE PROTEIN HOMOLOG"/>
    <property type="match status" value="1"/>
</dbReference>
<reference evidence="3" key="2">
    <citation type="submission" date="2020-05" db="UniProtKB">
        <authorList>
            <consortium name="EnsemblMetazoa"/>
        </authorList>
    </citation>
    <scope>IDENTIFICATION</scope>
    <source>
        <strain evidence="3">FAR1</strain>
    </source>
</reference>
<evidence type="ECO:0000256" key="1">
    <source>
        <dbReference type="SAM" id="MobiDB-lite"/>
    </source>
</evidence>
<evidence type="ECO:0000313" key="4">
    <source>
        <dbReference type="Proteomes" id="UP000075886"/>
    </source>
</evidence>
<dbReference type="EnsemblMetazoa" id="AFAF010417-RA">
    <property type="protein sequence ID" value="AFAF010417-PA"/>
    <property type="gene ID" value="AFAF010417"/>
</dbReference>
<sequence length="607" mass="65348">MTVCRDIPVALDKKCHPSGANRLFPKTKTNPKVIVLHTATTSLAQFGHFSVNIFFVPRKSRVPTATFLVACDFCSTFLDIEDEGNHGNDETRLFILSSLAAQHKSRVACVLCEEPMLVFDRYPLVDGTFFLSPKQHTKGCIEVKYENRVQYLTSVCMACLEGVEPNRAVRCRFCVTKWDGSSLVLGTMYSYDIFAAMPCCTERLKCNNCFKLMLSPHQRLNFYSDYSHSVSCPYCSAQDNHFVKPLSPKSNVNGAYPAVDATARQEQQSPFNGSSASCTASSTVNALVVEKASANDSAAMNTFIQELRHLSNSSTISNISSTSNDSGFSTSYCGDFNVGSGRVPATNGNNGQQQKHQQQIIMNPKLYTTWVTSTANGSVQPTLLGPQQMHQLPSSSTSSSTTAMTSQLNDQTTLPKMSASSTFNNGNNNGTTVWESKLGLIGGPQQCLEPLESIWLAPEPATPSGVNGAAGGQNAWQCDLASTDGSREPSVGGSQFLRAQAETSQGARESIDTTPKLNSLWTQTPWSTGGVRNAMGDGSNISVLRSLRTGGNSSTGYLTSSIAGAGATAADSGVDKLDVTNTNNSNHNLSSMTMLSEDVMSYLNIFN</sequence>
<accession>A0A182QHR0</accession>
<evidence type="ECO:0000313" key="3">
    <source>
        <dbReference type="EnsemblMetazoa" id="AFAF010417-PA"/>
    </source>
</evidence>
<dbReference type="VEuPathDB" id="VectorBase:AFAF010417"/>
<dbReference type="STRING" id="69004.A0A182QHR0"/>
<protein>
    <recommendedName>
        <fullName evidence="2">Headcase middle domain-containing protein</fullName>
    </recommendedName>
</protein>
<dbReference type="EMBL" id="AXCN02000286">
    <property type="status" value="NOT_ANNOTATED_CDS"/>
    <property type="molecule type" value="Genomic_DNA"/>
</dbReference>